<evidence type="ECO:0000313" key="3">
    <source>
        <dbReference type="Proteomes" id="UP000308092"/>
    </source>
</evidence>
<dbReference type="STRING" id="1220188.A0A4V3UNS3"/>
<organism evidence="2 3">
    <name type="scientific">Aspergillus tanneri</name>
    <dbReference type="NCBI Taxonomy" id="1220188"/>
    <lineage>
        <taxon>Eukaryota</taxon>
        <taxon>Fungi</taxon>
        <taxon>Dikarya</taxon>
        <taxon>Ascomycota</taxon>
        <taxon>Pezizomycotina</taxon>
        <taxon>Eurotiomycetes</taxon>
        <taxon>Eurotiomycetidae</taxon>
        <taxon>Eurotiales</taxon>
        <taxon>Aspergillaceae</taxon>
        <taxon>Aspergillus</taxon>
        <taxon>Aspergillus subgen. Circumdati</taxon>
    </lineage>
</organism>
<accession>A0A4V3UNS3</accession>
<evidence type="ECO:0000313" key="2">
    <source>
        <dbReference type="EMBL" id="THC92304.1"/>
    </source>
</evidence>
<dbReference type="Proteomes" id="UP000308092">
    <property type="component" value="Unassembled WGS sequence"/>
</dbReference>
<sequence>MVVPALYRRFHSFLASASSWYRLSKLIPTSLNHGNRPVPSILLDDEPNPASRHGPNTVPLLQESEWEKDEIYDKDPPSLKDAEEDLVLDPSAYWELFLEKKLQTALREKFLSQQEGQG</sequence>
<feature type="region of interest" description="Disordered" evidence="1">
    <location>
        <begin position="31"/>
        <end position="80"/>
    </location>
</feature>
<gene>
    <name evidence="2" type="ORF">EYZ11_008224</name>
</gene>
<feature type="compositionally biased region" description="Basic and acidic residues" evidence="1">
    <location>
        <begin position="69"/>
        <end position="80"/>
    </location>
</feature>
<protein>
    <submittedName>
        <fullName evidence="2">Uncharacterized protein</fullName>
    </submittedName>
</protein>
<dbReference type="VEuPathDB" id="FungiDB:EYZ11_008224"/>
<keyword evidence="3" id="KW-1185">Reference proteome</keyword>
<name>A0A4V3UNS3_9EURO</name>
<evidence type="ECO:0000256" key="1">
    <source>
        <dbReference type="SAM" id="MobiDB-lite"/>
    </source>
</evidence>
<proteinExistence type="predicted"/>
<dbReference type="EMBL" id="SOSA01000345">
    <property type="protein sequence ID" value="THC92304.1"/>
    <property type="molecule type" value="Genomic_DNA"/>
</dbReference>
<dbReference type="AlphaFoldDB" id="A0A4V3UNS3"/>
<reference evidence="2 3" key="1">
    <citation type="submission" date="2019-03" db="EMBL/GenBank/DDBJ databases">
        <title>The genome sequence of a newly discovered highly antifungal drug resistant Aspergillus species, Aspergillus tanneri NIH 1004.</title>
        <authorList>
            <person name="Mounaud S."/>
            <person name="Singh I."/>
            <person name="Joardar V."/>
            <person name="Pakala S."/>
            <person name="Pakala S."/>
            <person name="Venepally P."/>
            <person name="Hoover J."/>
            <person name="Nierman W."/>
            <person name="Chung J."/>
            <person name="Losada L."/>
        </authorList>
    </citation>
    <scope>NUCLEOTIDE SEQUENCE [LARGE SCALE GENOMIC DNA]</scope>
    <source>
        <strain evidence="2 3">NIH1004</strain>
    </source>
</reference>
<comment type="caution">
    <text evidence="2">The sequence shown here is derived from an EMBL/GenBank/DDBJ whole genome shotgun (WGS) entry which is preliminary data.</text>
</comment>